<feature type="region of interest" description="Disordered" evidence="3">
    <location>
        <begin position="1"/>
        <end position="22"/>
    </location>
</feature>
<dbReference type="InterPro" id="IPR011335">
    <property type="entry name" value="Restrct_endonuc-II-like"/>
</dbReference>
<evidence type="ECO:0000313" key="4">
    <source>
        <dbReference type="EMBL" id="TCO80164.1"/>
    </source>
</evidence>
<dbReference type="InterPro" id="IPR011856">
    <property type="entry name" value="tRNA_endonuc-like_dom_sf"/>
</dbReference>
<evidence type="ECO:0000256" key="1">
    <source>
        <dbReference type="ARBA" id="ARBA00006738"/>
    </source>
</evidence>
<proteinExistence type="inferred from homology"/>
<organism evidence="4 5">
    <name type="scientific">Plasticicumulans lactativorans</name>
    <dbReference type="NCBI Taxonomy" id="1133106"/>
    <lineage>
        <taxon>Bacteria</taxon>
        <taxon>Pseudomonadati</taxon>
        <taxon>Pseudomonadota</taxon>
        <taxon>Gammaproteobacteria</taxon>
        <taxon>Candidatus Competibacteraceae</taxon>
        <taxon>Plasticicumulans</taxon>
    </lineage>
</organism>
<dbReference type="Pfam" id="PF02021">
    <property type="entry name" value="UPF0102"/>
    <property type="match status" value="1"/>
</dbReference>
<dbReference type="EMBL" id="SLWY01000016">
    <property type="protein sequence ID" value="TCO80164.1"/>
    <property type="molecule type" value="Genomic_DNA"/>
</dbReference>
<keyword evidence="4" id="KW-0540">Nuclease</keyword>
<keyword evidence="5" id="KW-1185">Reference proteome</keyword>
<protein>
    <recommendedName>
        <fullName evidence="2">UPF0102 protein EV699_11669</fullName>
    </recommendedName>
</protein>
<dbReference type="InterPro" id="IPR003509">
    <property type="entry name" value="UPF0102_YraN-like"/>
</dbReference>
<dbReference type="RefSeq" id="WP_132544171.1">
    <property type="nucleotide sequence ID" value="NZ_SLWY01000016.1"/>
</dbReference>
<evidence type="ECO:0000256" key="3">
    <source>
        <dbReference type="SAM" id="MobiDB-lite"/>
    </source>
</evidence>
<keyword evidence="4" id="KW-0378">Hydrolase</keyword>
<evidence type="ECO:0000313" key="5">
    <source>
        <dbReference type="Proteomes" id="UP000295765"/>
    </source>
</evidence>
<gene>
    <name evidence="4" type="ORF">EV699_11669</name>
</gene>
<dbReference type="PANTHER" id="PTHR34039:SF1">
    <property type="entry name" value="UPF0102 PROTEIN YRAN"/>
    <property type="match status" value="1"/>
</dbReference>
<dbReference type="Proteomes" id="UP000295765">
    <property type="component" value="Unassembled WGS sequence"/>
</dbReference>
<dbReference type="HAMAP" id="MF_00048">
    <property type="entry name" value="UPF0102"/>
    <property type="match status" value="1"/>
</dbReference>
<comment type="caution">
    <text evidence="4">The sequence shown here is derived from an EMBL/GenBank/DDBJ whole genome shotgun (WGS) entry which is preliminary data.</text>
</comment>
<dbReference type="NCBIfam" id="TIGR00252">
    <property type="entry name" value="YraN family protein"/>
    <property type="match status" value="1"/>
</dbReference>
<keyword evidence="4" id="KW-0255">Endonuclease</keyword>
<dbReference type="SUPFAM" id="SSF52980">
    <property type="entry name" value="Restriction endonuclease-like"/>
    <property type="match status" value="1"/>
</dbReference>
<dbReference type="CDD" id="cd20736">
    <property type="entry name" value="PoNe_Nuclease"/>
    <property type="match status" value="1"/>
</dbReference>
<sequence>MAARKPPGHNDPGAENLSPAQRRGRVGEDQALHYLEGQGLRLVARNVRYPVGELDIVMLDGDCLVFVEVRRRRDAGFGSPAESVTRSKQQRLIRAAQYYLVQHPHRAGCRFDVIAITPGPCEARLEWIRDAFSA</sequence>
<dbReference type="OrthoDB" id="9794876at2"/>
<comment type="similarity">
    <text evidence="1 2">Belongs to the UPF0102 family.</text>
</comment>
<name>A0A4R2L148_9GAMM</name>
<reference evidence="4 5" key="1">
    <citation type="submission" date="2019-03" db="EMBL/GenBank/DDBJ databases">
        <title>Genomic Encyclopedia of Type Strains, Phase IV (KMG-IV): sequencing the most valuable type-strain genomes for metagenomic binning, comparative biology and taxonomic classification.</title>
        <authorList>
            <person name="Goeker M."/>
        </authorList>
    </citation>
    <scope>NUCLEOTIDE SEQUENCE [LARGE SCALE GENOMIC DNA]</scope>
    <source>
        <strain evidence="4 5">DSM 25287</strain>
    </source>
</reference>
<accession>A0A4R2L148</accession>
<dbReference type="GO" id="GO:0003676">
    <property type="term" value="F:nucleic acid binding"/>
    <property type="evidence" value="ECO:0007669"/>
    <property type="project" value="InterPro"/>
</dbReference>
<dbReference type="NCBIfam" id="NF009150">
    <property type="entry name" value="PRK12497.1-3"/>
    <property type="match status" value="1"/>
</dbReference>
<dbReference type="AlphaFoldDB" id="A0A4R2L148"/>
<evidence type="ECO:0000256" key="2">
    <source>
        <dbReference type="HAMAP-Rule" id="MF_00048"/>
    </source>
</evidence>
<dbReference type="NCBIfam" id="NF009154">
    <property type="entry name" value="PRK12497.3-3"/>
    <property type="match status" value="1"/>
</dbReference>
<dbReference type="Gene3D" id="3.40.1350.10">
    <property type="match status" value="1"/>
</dbReference>
<dbReference type="PANTHER" id="PTHR34039">
    <property type="entry name" value="UPF0102 PROTEIN YRAN"/>
    <property type="match status" value="1"/>
</dbReference>
<dbReference type="GO" id="GO:0004519">
    <property type="term" value="F:endonuclease activity"/>
    <property type="evidence" value="ECO:0007669"/>
    <property type="project" value="UniProtKB-KW"/>
</dbReference>